<dbReference type="GO" id="GO:0005524">
    <property type="term" value="F:ATP binding"/>
    <property type="evidence" value="ECO:0007669"/>
    <property type="project" value="UniProtKB-KW"/>
</dbReference>
<dbReference type="InterPro" id="IPR004101">
    <property type="entry name" value="Mur_ligase_C"/>
</dbReference>
<dbReference type="Pfam" id="PF08245">
    <property type="entry name" value="Mur_ligase_M"/>
    <property type="match status" value="1"/>
</dbReference>
<name>A0A9X4QKZ8_9BACL</name>
<evidence type="ECO:0000256" key="4">
    <source>
        <dbReference type="ARBA" id="ARBA00008276"/>
    </source>
</evidence>
<dbReference type="EC" id="6.3.2.17" evidence="7"/>
<dbReference type="PROSITE" id="PS01011">
    <property type="entry name" value="FOLYLPOLYGLU_SYNT_1"/>
    <property type="match status" value="1"/>
</dbReference>
<comment type="pathway">
    <text evidence="2">Cofactor biosynthesis; tetrahydrofolate biosynthesis; 7,8-dihydrofolate from 2-amino-4-hydroxy-6-hydroxymethyl-7,8-dihydropteridine diphosphate and 4-aminobenzoate: step 2/2.</text>
</comment>
<dbReference type="EMBL" id="JAPDHZ010000002">
    <property type="protein sequence ID" value="MDG0790203.1"/>
    <property type="molecule type" value="Genomic_DNA"/>
</dbReference>
<reference evidence="21 22" key="1">
    <citation type="submission" date="2022-10" db="EMBL/GenBank/DDBJ databases">
        <title>Comparative genomic analysis of Cohnella hashimotonis sp. nov., isolated from the International Space Station.</title>
        <authorList>
            <person name="Simpson A."/>
            <person name="Venkateswaran K."/>
        </authorList>
    </citation>
    <scope>NUCLEOTIDE SEQUENCE [LARGE SCALE GENOMIC DNA]</scope>
    <source>
        <strain evidence="21 22">DSM 18997</strain>
    </source>
</reference>
<dbReference type="AlphaFoldDB" id="A0A9X4QKZ8"/>
<accession>A0A9X4QKZ8</accession>
<comment type="cofactor">
    <cofactor evidence="1">
        <name>Mg(2+)</name>
        <dbReference type="ChEBI" id="CHEBI:18420"/>
    </cofactor>
</comment>
<protein>
    <recommendedName>
        <fullName evidence="8">Dihydrofolate synthase/folylpolyglutamate synthase</fullName>
        <ecNumber evidence="6">6.3.2.12</ecNumber>
        <ecNumber evidence="7">6.3.2.17</ecNumber>
    </recommendedName>
    <alternativeName>
        <fullName evidence="15">Tetrahydrofolylpolyglutamate synthase</fullName>
    </alternativeName>
</protein>
<comment type="similarity">
    <text evidence="4">Belongs to the folylpolyglutamate synthase family.</text>
</comment>
<comment type="subunit">
    <text evidence="5">Monomer.</text>
</comment>
<keyword evidence="10" id="KW-0479">Metal-binding</keyword>
<evidence type="ECO:0000256" key="17">
    <source>
        <dbReference type="ARBA" id="ARBA00049161"/>
    </source>
</evidence>
<keyword evidence="9" id="KW-0436">Ligase</keyword>
<evidence type="ECO:0000256" key="10">
    <source>
        <dbReference type="ARBA" id="ARBA00022723"/>
    </source>
</evidence>
<keyword evidence="12" id="KW-0067">ATP-binding</keyword>
<dbReference type="FunFam" id="3.40.1190.10:FF:000004">
    <property type="entry name" value="Dihydrofolate synthase/folylpolyglutamate synthase"/>
    <property type="match status" value="1"/>
</dbReference>
<keyword evidence="14" id="KW-0289">Folate biosynthesis</keyword>
<evidence type="ECO:0000259" key="19">
    <source>
        <dbReference type="Pfam" id="PF02875"/>
    </source>
</evidence>
<evidence type="ECO:0000256" key="5">
    <source>
        <dbReference type="ARBA" id="ARBA00011245"/>
    </source>
</evidence>
<dbReference type="Gene3D" id="3.90.190.20">
    <property type="entry name" value="Mur ligase, C-terminal domain"/>
    <property type="match status" value="1"/>
</dbReference>
<evidence type="ECO:0000256" key="11">
    <source>
        <dbReference type="ARBA" id="ARBA00022741"/>
    </source>
</evidence>
<dbReference type="GO" id="GO:0004326">
    <property type="term" value="F:tetrahydrofolylpolyglutamate synthase activity"/>
    <property type="evidence" value="ECO:0007669"/>
    <property type="project" value="UniProtKB-EC"/>
</dbReference>
<dbReference type="InterPro" id="IPR013221">
    <property type="entry name" value="Mur_ligase_cen"/>
</dbReference>
<evidence type="ECO:0000256" key="8">
    <source>
        <dbReference type="ARBA" id="ARBA00019357"/>
    </source>
</evidence>
<dbReference type="PANTHER" id="PTHR11136">
    <property type="entry name" value="FOLYLPOLYGLUTAMATE SYNTHASE-RELATED"/>
    <property type="match status" value="1"/>
</dbReference>
<organism evidence="21 22">
    <name type="scientific">Cohnella ginsengisoli</name>
    <dbReference type="NCBI Taxonomy" id="425004"/>
    <lineage>
        <taxon>Bacteria</taxon>
        <taxon>Bacillati</taxon>
        <taxon>Bacillota</taxon>
        <taxon>Bacilli</taxon>
        <taxon>Bacillales</taxon>
        <taxon>Paenibacillaceae</taxon>
        <taxon>Cohnella</taxon>
    </lineage>
</organism>
<evidence type="ECO:0000256" key="13">
    <source>
        <dbReference type="ARBA" id="ARBA00022842"/>
    </source>
</evidence>
<proteinExistence type="inferred from homology"/>
<evidence type="ECO:0000313" key="21">
    <source>
        <dbReference type="EMBL" id="MDG0790203.1"/>
    </source>
</evidence>
<dbReference type="Gene3D" id="3.40.1190.10">
    <property type="entry name" value="Mur-like, catalytic domain"/>
    <property type="match status" value="1"/>
</dbReference>
<comment type="catalytic activity">
    <reaction evidence="17">
        <text>7,8-dihydropteroate + L-glutamate + ATP = 7,8-dihydrofolate + ADP + phosphate + H(+)</text>
        <dbReference type="Rhea" id="RHEA:23584"/>
        <dbReference type="ChEBI" id="CHEBI:15378"/>
        <dbReference type="ChEBI" id="CHEBI:17839"/>
        <dbReference type="ChEBI" id="CHEBI:29985"/>
        <dbReference type="ChEBI" id="CHEBI:30616"/>
        <dbReference type="ChEBI" id="CHEBI:43474"/>
        <dbReference type="ChEBI" id="CHEBI:57451"/>
        <dbReference type="ChEBI" id="CHEBI:456216"/>
        <dbReference type="EC" id="6.3.2.12"/>
    </reaction>
</comment>
<evidence type="ECO:0000256" key="7">
    <source>
        <dbReference type="ARBA" id="ARBA00013025"/>
    </source>
</evidence>
<dbReference type="GO" id="GO:0046872">
    <property type="term" value="F:metal ion binding"/>
    <property type="evidence" value="ECO:0007669"/>
    <property type="project" value="UniProtKB-KW"/>
</dbReference>
<dbReference type="InterPro" id="IPR001645">
    <property type="entry name" value="Folylpolyglutamate_synth"/>
</dbReference>
<evidence type="ECO:0000313" key="22">
    <source>
        <dbReference type="Proteomes" id="UP001153387"/>
    </source>
</evidence>
<dbReference type="InterPro" id="IPR036615">
    <property type="entry name" value="Mur_ligase_C_dom_sf"/>
</dbReference>
<gene>
    <name evidence="21" type="ORF">OMP38_04560</name>
</gene>
<evidence type="ECO:0000256" key="9">
    <source>
        <dbReference type="ARBA" id="ARBA00022598"/>
    </source>
</evidence>
<feature type="domain" description="Mur ligase central" evidence="20">
    <location>
        <begin position="71"/>
        <end position="298"/>
    </location>
</feature>
<keyword evidence="22" id="KW-1185">Reference proteome</keyword>
<evidence type="ECO:0000256" key="14">
    <source>
        <dbReference type="ARBA" id="ARBA00022909"/>
    </source>
</evidence>
<dbReference type="SUPFAM" id="SSF53244">
    <property type="entry name" value="MurD-like peptide ligases, peptide-binding domain"/>
    <property type="match status" value="1"/>
</dbReference>
<keyword evidence="13" id="KW-0460">Magnesium</keyword>
<comment type="pathway">
    <text evidence="3">Cofactor biosynthesis; tetrahydrofolylpolyglutamate biosynthesis.</text>
</comment>
<dbReference type="GO" id="GO:0046656">
    <property type="term" value="P:folic acid biosynthetic process"/>
    <property type="evidence" value="ECO:0007669"/>
    <property type="project" value="UniProtKB-KW"/>
</dbReference>
<feature type="region of interest" description="Disordered" evidence="18">
    <location>
        <begin position="1"/>
        <end position="22"/>
    </location>
</feature>
<feature type="domain" description="Mur ligase C-terminal" evidence="19">
    <location>
        <begin position="326"/>
        <end position="454"/>
    </location>
</feature>
<dbReference type="PIRSF" id="PIRSF001563">
    <property type="entry name" value="Folylpolyglu_synth"/>
    <property type="match status" value="1"/>
</dbReference>
<comment type="caution">
    <text evidence="21">The sequence shown here is derived from an EMBL/GenBank/DDBJ whole genome shotgun (WGS) entry which is preliminary data.</text>
</comment>
<dbReference type="PANTHER" id="PTHR11136:SF0">
    <property type="entry name" value="DIHYDROFOLATE SYNTHETASE-RELATED"/>
    <property type="match status" value="1"/>
</dbReference>
<dbReference type="Proteomes" id="UP001153387">
    <property type="component" value="Unassembled WGS sequence"/>
</dbReference>
<dbReference type="GO" id="GO:0008841">
    <property type="term" value="F:dihydrofolate synthase activity"/>
    <property type="evidence" value="ECO:0007669"/>
    <property type="project" value="UniProtKB-EC"/>
</dbReference>
<evidence type="ECO:0000256" key="18">
    <source>
        <dbReference type="SAM" id="MobiDB-lite"/>
    </source>
</evidence>
<dbReference type="EC" id="6.3.2.12" evidence="6"/>
<comment type="catalytic activity">
    <reaction evidence="16">
        <text>(6S)-5,6,7,8-tetrahydrofolyl-(gamma-L-Glu)(n) + L-glutamate + ATP = (6S)-5,6,7,8-tetrahydrofolyl-(gamma-L-Glu)(n+1) + ADP + phosphate + H(+)</text>
        <dbReference type="Rhea" id="RHEA:10580"/>
        <dbReference type="Rhea" id="RHEA-COMP:14738"/>
        <dbReference type="Rhea" id="RHEA-COMP:14740"/>
        <dbReference type="ChEBI" id="CHEBI:15378"/>
        <dbReference type="ChEBI" id="CHEBI:29985"/>
        <dbReference type="ChEBI" id="CHEBI:30616"/>
        <dbReference type="ChEBI" id="CHEBI:43474"/>
        <dbReference type="ChEBI" id="CHEBI:141005"/>
        <dbReference type="ChEBI" id="CHEBI:456216"/>
        <dbReference type="EC" id="6.3.2.17"/>
    </reaction>
</comment>
<feature type="compositionally biased region" description="Polar residues" evidence="18">
    <location>
        <begin position="1"/>
        <end position="10"/>
    </location>
</feature>
<evidence type="ECO:0000256" key="2">
    <source>
        <dbReference type="ARBA" id="ARBA00004799"/>
    </source>
</evidence>
<dbReference type="NCBIfam" id="TIGR01499">
    <property type="entry name" value="folC"/>
    <property type="match status" value="1"/>
</dbReference>
<sequence>MTTSQDASSQNHHDLASAEDGGDASFRTAAEAVGWISGLAPVVGIKPGLERMELLLEKLNYPHRRLRFIHVAGTNGKGSVCAMLASVLRKSGYDVGLFTSPYLTSFADRIDYNGEAMPEEVIVRLANRLKPLSDELADSEWGALTAFELTTAMAILYYATVAFPDYVVWETGLGGRLDVTNVVTPVVSVITNVGHDHMDLLGDTIADIAREKAGIVKAGVPVISTVLQPEAAAIVKETAASRKATLYQLGEQFSYENRGMEEEAQSFDFRDLFRELEDIRIGLAGPHQQANAAAAIMAIDVLRTYYALIVDEEDLREGLRRAAWPGRLELVSREPRILLDGAHNPEGMAALAEALRQGYPRDKLNVLLAMMPNKNHEDALRHILPMVSTLVVTEPDHHRKMGAEALADAARRAGRDTGGAAAVIVEPDWRKALEKIQSLAAAEPEENTLTLVTGTLYLIADVRSWLLERKTSDKGW</sequence>
<evidence type="ECO:0000259" key="20">
    <source>
        <dbReference type="Pfam" id="PF08245"/>
    </source>
</evidence>
<dbReference type="InterPro" id="IPR036565">
    <property type="entry name" value="Mur-like_cat_sf"/>
</dbReference>
<dbReference type="Pfam" id="PF02875">
    <property type="entry name" value="Mur_ligase_C"/>
    <property type="match status" value="1"/>
</dbReference>
<evidence type="ECO:0000256" key="1">
    <source>
        <dbReference type="ARBA" id="ARBA00001946"/>
    </source>
</evidence>
<evidence type="ECO:0000256" key="6">
    <source>
        <dbReference type="ARBA" id="ARBA00013023"/>
    </source>
</evidence>
<dbReference type="RefSeq" id="WP_277564062.1">
    <property type="nucleotide sequence ID" value="NZ_JAPDHZ010000002.1"/>
</dbReference>
<evidence type="ECO:0000256" key="3">
    <source>
        <dbReference type="ARBA" id="ARBA00005150"/>
    </source>
</evidence>
<dbReference type="SUPFAM" id="SSF53623">
    <property type="entry name" value="MurD-like peptide ligases, catalytic domain"/>
    <property type="match status" value="1"/>
</dbReference>
<keyword evidence="11" id="KW-0547">Nucleotide-binding</keyword>
<dbReference type="GO" id="GO:0005737">
    <property type="term" value="C:cytoplasm"/>
    <property type="evidence" value="ECO:0007669"/>
    <property type="project" value="TreeGrafter"/>
</dbReference>
<dbReference type="InterPro" id="IPR018109">
    <property type="entry name" value="Folylpolyglutamate_synth_CS"/>
</dbReference>
<evidence type="ECO:0000256" key="15">
    <source>
        <dbReference type="ARBA" id="ARBA00030592"/>
    </source>
</evidence>
<evidence type="ECO:0000256" key="12">
    <source>
        <dbReference type="ARBA" id="ARBA00022840"/>
    </source>
</evidence>
<evidence type="ECO:0000256" key="16">
    <source>
        <dbReference type="ARBA" id="ARBA00047493"/>
    </source>
</evidence>